<dbReference type="EMBL" id="LKHS01000005">
    <property type="protein sequence ID" value="KQH86670.1"/>
    <property type="molecule type" value="Genomic_DNA"/>
</dbReference>
<protein>
    <submittedName>
        <fullName evidence="1">Uncharacterized protein</fullName>
    </submittedName>
</protein>
<sequence length="65" mass="7601">MQPSEIVVPQLDEQSAKPDLRPKLRQAYISERQRLELVEIELNRSKVVMIDENGRIVRFSPTSEH</sequence>
<comment type="caution">
    <text evidence="1">The sequence shown here is derived from an EMBL/GenBank/DDBJ whole genome shotgun (WGS) entry which is preliminary data.</text>
</comment>
<gene>
    <name evidence="1" type="ORF">AMR76_06155</name>
</gene>
<dbReference type="Proteomes" id="UP000051221">
    <property type="component" value="Unassembled WGS sequence"/>
</dbReference>
<dbReference type="RefSeq" id="WP_055465619.1">
    <property type="nucleotide sequence ID" value="NZ_CP046798.1"/>
</dbReference>
<evidence type="ECO:0000313" key="1">
    <source>
        <dbReference type="EMBL" id="KQH86670.1"/>
    </source>
</evidence>
<organism evidence="1 2">
    <name type="scientific">Vibrio furnissii</name>
    <dbReference type="NCBI Taxonomy" id="29494"/>
    <lineage>
        <taxon>Bacteria</taxon>
        <taxon>Pseudomonadati</taxon>
        <taxon>Pseudomonadota</taxon>
        <taxon>Gammaproteobacteria</taxon>
        <taxon>Vibrionales</taxon>
        <taxon>Vibrionaceae</taxon>
        <taxon>Vibrio</taxon>
    </lineage>
</organism>
<reference evidence="1 2" key="1">
    <citation type="submission" date="2015-08" db="EMBL/GenBank/DDBJ databases">
        <title>Antibacterial properties of a collection of Vibrionaceae strains.</title>
        <authorList>
            <person name="Giubergia S."/>
        </authorList>
    </citation>
    <scope>NUCLEOTIDE SEQUENCE [LARGE SCALE GENOMIC DNA]</scope>
    <source>
        <strain evidence="1 2">S0821</strain>
    </source>
</reference>
<dbReference type="AlphaFoldDB" id="A0A0Q2RRE2"/>
<dbReference type="InParanoid" id="A0A0Q2RRE2"/>
<name>A0A0Q2RRE2_VIBFU</name>
<proteinExistence type="predicted"/>
<evidence type="ECO:0000313" key="2">
    <source>
        <dbReference type="Proteomes" id="UP000051221"/>
    </source>
</evidence>
<accession>A0A0Q2RRE2</accession>
<keyword evidence="2" id="KW-1185">Reference proteome</keyword>